<keyword evidence="1" id="KW-0677">Repeat</keyword>
<dbReference type="PROSITE" id="PS50837">
    <property type="entry name" value="NACHT"/>
    <property type="match status" value="1"/>
</dbReference>
<name>A0A9W8J7U9_9AGAR</name>
<feature type="non-terminal residue" evidence="4">
    <location>
        <position position="1"/>
    </location>
</feature>
<evidence type="ECO:0000313" key="4">
    <source>
        <dbReference type="EMBL" id="KAJ2929775.1"/>
    </source>
</evidence>
<comment type="caution">
    <text evidence="4">The sequence shown here is derived from an EMBL/GenBank/DDBJ whole genome shotgun (WGS) entry which is preliminary data.</text>
</comment>
<evidence type="ECO:0000256" key="2">
    <source>
        <dbReference type="SAM" id="MobiDB-lite"/>
    </source>
</evidence>
<proteinExistence type="predicted"/>
<dbReference type="PANTHER" id="PTHR10039:SF17">
    <property type="entry name" value="FUNGAL STAND N-TERMINAL GOODBYE DOMAIN-CONTAINING PROTEIN-RELATED"/>
    <property type="match status" value="1"/>
</dbReference>
<dbReference type="PANTHER" id="PTHR10039">
    <property type="entry name" value="AMELOGENIN"/>
    <property type="match status" value="1"/>
</dbReference>
<dbReference type="EMBL" id="JANBPK010000859">
    <property type="protein sequence ID" value="KAJ2929775.1"/>
    <property type="molecule type" value="Genomic_DNA"/>
</dbReference>
<dbReference type="Pfam" id="PF24883">
    <property type="entry name" value="NPHP3_N"/>
    <property type="match status" value="1"/>
</dbReference>
<sequence length="800" mass="87713">MAEFTHSGGGDKHGLPDKTEKNPPIPSRTAAPDADGGQAPSTSKGFKAWMGKKYDKLKGRAKAEKGVPKEDKRAKSLLDRGKPKNEREGETRPQDAGGSSKVGAIALGAFKTALSITVAFIPEPYNSPAEGLLKVVEIIEKVDSNKEEVELLKRRCELLGSSIINVVQGKDTKLLSKDLTDSIGRLVAGIWATLETVNKEKSTGFTAYVLAEDEVEVLNNANKSLDELLHCFWIENQIAGTIVMADILSAVQDQAGHYENSTLDRLKRVPGAAYDSQAVATKIMACFEGTRSNLLANVGRWMIGATAGGHNPPLYILDGIAGIGKSTVAMTVARRAADPTINCLGATFFFSRDQEDRKTSLGFVHTIAYQLARYHASYGKAIAAAITSNPEALDKVLTQQFNLLVAKPLHPLLEQRATPLVLVFDALDECVEPDASAVLTLIISSISQLPNVKVFLTSRPELGLRSKYMGTQNAKIFHLQEIEDLIVEHDIFLYVSYCLSPPKIQEVLGDSYDTCWQPTVEDKTQLAKLSGKLFIYASTAVKFILDKQHLDPEGQLASLLDMESHSPHSLSKLGGLYLYVLESAKPDENAENWLNRLKIIVGAIVVLQTPLPAMALASLLNQKESVIKGTLGNLHSILAPLGEGPALTYKVHHKSFPDFITGSSCPSEFQIVEQEHHLDLAKYCLKVMNRQLKFNICQVPVPSKDQFKDLEDLLKEGLNTENISQELQYAVCYWANHLSKAKTADSSLIALLNVFSKEHLMHWLEALACIKQLDAAHMAFKGALTVLVCHFLWFQSLNAH</sequence>
<dbReference type="Gene3D" id="3.40.50.300">
    <property type="entry name" value="P-loop containing nucleotide triphosphate hydrolases"/>
    <property type="match status" value="1"/>
</dbReference>
<feature type="compositionally biased region" description="Basic and acidic residues" evidence="2">
    <location>
        <begin position="52"/>
        <end position="93"/>
    </location>
</feature>
<evidence type="ECO:0000256" key="1">
    <source>
        <dbReference type="ARBA" id="ARBA00022737"/>
    </source>
</evidence>
<feature type="region of interest" description="Disordered" evidence="2">
    <location>
        <begin position="1"/>
        <end position="100"/>
    </location>
</feature>
<accession>A0A9W8J7U9</accession>
<dbReference type="InterPro" id="IPR007111">
    <property type="entry name" value="NACHT_NTPase"/>
</dbReference>
<dbReference type="Proteomes" id="UP001140091">
    <property type="component" value="Unassembled WGS sequence"/>
</dbReference>
<evidence type="ECO:0000313" key="5">
    <source>
        <dbReference type="Proteomes" id="UP001140091"/>
    </source>
</evidence>
<dbReference type="AlphaFoldDB" id="A0A9W8J7U9"/>
<dbReference type="InterPro" id="IPR056884">
    <property type="entry name" value="NPHP3-like_N"/>
</dbReference>
<keyword evidence="5" id="KW-1185">Reference proteome</keyword>
<feature type="compositionally biased region" description="Basic and acidic residues" evidence="2">
    <location>
        <begin position="9"/>
        <end position="21"/>
    </location>
</feature>
<dbReference type="CDD" id="cd21037">
    <property type="entry name" value="MLKL_NTD"/>
    <property type="match status" value="1"/>
</dbReference>
<feature type="domain" description="NACHT" evidence="3">
    <location>
        <begin position="313"/>
        <end position="460"/>
    </location>
</feature>
<dbReference type="SUPFAM" id="SSF52540">
    <property type="entry name" value="P-loop containing nucleoside triphosphate hydrolases"/>
    <property type="match status" value="1"/>
</dbReference>
<dbReference type="InterPro" id="IPR059179">
    <property type="entry name" value="MLKL-like_MCAfunc"/>
</dbReference>
<dbReference type="OrthoDB" id="3266532at2759"/>
<dbReference type="InterPro" id="IPR027417">
    <property type="entry name" value="P-loop_NTPase"/>
</dbReference>
<gene>
    <name evidence="4" type="ORF">H1R20_g7347</name>
</gene>
<organism evidence="4 5">
    <name type="scientific">Candolleomyces eurysporus</name>
    <dbReference type="NCBI Taxonomy" id="2828524"/>
    <lineage>
        <taxon>Eukaryota</taxon>
        <taxon>Fungi</taxon>
        <taxon>Dikarya</taxon>
        <taxon>Basidiomycota</taxon>
        <taxon>Agaricomycotina</taxon>
        <taxon>Agaricomycetes</taxon>
        <taxon>Agaricomycetidae</taxon>
        <taxon>Agaricales</taxon>
        <taxon>Agaricineae</taxon>
        <taxon>Psathyrellaceae</taxon>
        <taxon>Candolleomyces</taxon>
    </lineage>
</organism>
<reference evidence="4" key="1">
    <citation type="submission" date="2022-06" db="EMBL/GenBank/DDBJ databases">
        <title>Genome Sequence of Candolleomyces eurysporus.</title>
        <authorList>
            <person name="Buettner E."/>
        </authorList>
    </citation>
    <scope>NUCLEOTIDE SEQUENCE</scope>
    <source>
        <strain evidence="4">VTCC 930004</strain>
    </source>
</reference>
<evidence type="ECO:0000259" key="3">
    <source>
        <dbReference type="PROSITE" id="PS50837"/>
    </source>
</evidence>
<protein>
    <recommendedName>
        <fullName evidence="3">NACHT domain-containing protein</fullName>
    </recommendedName>
</protein>